<comment type="caution">
    <text evidence="6">The sequence shown here is derived from an EMBL/GenBank/DDBJ whole genome shotgun (WGS) entry which is preliminary data.</text>
</comment>
<gene>
    <name evidence="6" type="ORF">DF017_35920</name>
</gene>
<accession>A0ABX9YCI3</accession>
<keyword evidence="4" id="KW-0804">Transcription</keyword>
<dbReference type="Pfam" id="PF00126">
    <property type="entry name" value="HTH_1"/>
    <property type="match status" value="1"/>
</dbReference>
<dbReference type="InterPro" id="IPR005119">
    <property type="entry name" value="LysR_subst-bd"/>
</dbReference>
<reference evidence="6 7" key="1">
    <citation type="submission" date="2018-08" db="EMBL/GenBank/DDBJ databases">
        <title>Comparative analysis of Burkholderia isolates from Puerto Rico.</title>
        <authorList>
            <person name="Hall C."/>
            <person name="Sahl J."/>
            <person name="Wagner D."/>
        </authorList>
    </citation>
    <scope>NUCLEOTIDE SEQUENCE [LARGE SCALE GENOMIC DNA]</scope>
    <source>
        <strain evidence="6 7">Bp8966</strain>
    </source>
</reference>
<dbReference type="InterPro" id="IPR036388">
    <property type="entry name" value="WH-like_DNA-bd_sf"/>
</dbReference>
<organism evidence="6 7">
    <name type="scientific">Burkholderia stagnalis</name>
    <dbReference type="NCBI Taxonomy" id="1503054"/>
    <lineage>
        <taxon>Bacteria</taxon>
        <taxon>Pseudomonadati</taxon>
        <taxon>Pseudomonadota</taxon>
        <taxon>Betaproteobacteria</taxon>
        <taxon>Burkholderiales</taxon>
        <taxon>Burkholderiaceae</taxon>
        <taxon>Burkholderia</taxon>
        <taxon>Burkholderia cepacia complex</taxon>
    </lineage>
</organism>
<dbReference type="Gene3D" id="3.40.190.10">
    <property type="entry name" value="Periplasmic binding protein-like II"/>
    <property type="match status" value="2"/>
</dbReference>
<dbReference type="SUPFAM" id="SSF53850">
    <property type="entry name" value="Periplasmic binding protein-like II"/>
    <property type="match status" value="1"/>
</dbReference>
<evidence type="ECO:0000256" key="2">
    <source>
        <dbReference type="ARBA" id="ARBA00023015"/>
    </source>
</evidence>
<feature type="domain" description="HTH lysR-type" evidence="5">
    <location>
        <begin position="2"/>
        <end position="59"/>
    </location>
</feature>
<keyword evidence="7" id="KW-1185">Reference proteome</keyword>
<proteinExistence type="inferred from homology"/>
<dbReference type="PRINTS" id="PR00039">
    <property type="entry name" value="HTHLYSR"/>
</dbReference>
<dbReference type="PROSITE" id="PS50931">
    <property type="entry name" value="HTH_LYSR"/>
    <property type="match status" value="1"/>
</dbReference>
<name>A0ABX9YCI3_9BURK</name>
<keyword evidence="3" id="KW-0238">DNA-binding</keyword>
<protein>
    <submittedName>
        <fullName evidence="6">LysR family transcriptional regulator</fullName>
    </submittedName>
</protein>
<dbReference type="PANTHER" id="PTHR30427">
    <property type="entry name" value="TRANSCRIPTIONAL ACTIVATOR PROTEIN LYSR"/>
    <property type="match status" value="1"/>
</dbReference>
<dbReference type="InterPro" id="IPR000847">
    <property type="entry name" value="LysR_HTH_N"/>
</dbReference>
<dbReference type="InterPro" id="IPR036390">
    <property type="entry name" value="WH_DNA-bd_sf"/>
</dbReference>
<evidence type="ECO:0000256" key="3">
    <source>
        <dbReference type="ARBA" id="ARBA00023125"/>
    </source>
</evidence>
<dbReference type="SUPFAM" id="SSF46785">
    <property type="entry name" value="Winged helix' DNA-binding domain"/>
    <property type="match status" value="1"/>
</dbReference>
<dbReference type="EMBL" id="QTPM01000099">
    <property type="protein sequence ID" value="RQY78579.1"/>
    <property type="molecule type" value="Genomic_DNA"/>
</dbReference>
<evidence type="ECO:0000256" key="1">
    <source>
        <dbReference type="ARBA" id="ARBA00009437"/>
    </source>
</evidence>
<sequence length="319" mass="35543">MIRYRQIEAFRAVMRTGTTVGAARELNVSQPAISRLISELEESTGFALFSRSTGRLCPTQNGQRFYQTVEEAFLGMERLEHAAEMIRFNSVDEFVLTCQPVFATSLLPAILSDFEKKCPQVLVRIESIRTQEALALIQNRKALAAICQAFAPIPGVASELLIRVQALCAMPQSHRLASRKVIRPCDLLGERMIGSHPHGSWSLDRDLIGGTTAGLPHYTYLADTIHTRFALVAAGFGLSIVDPCAANLWSRQGVVVRPFAEPHSHDYVIAFLDSERDAPLLSEFRNSALRVLKEHAITESDYFIRSEQAFADKRHSNTE</sequence>
<evidence type="ECO:0000259" key="5">
    <source>
        <dbReference type="PROSITE" id="PS50931"/>
    </source>
</evidence>
<dbReference type="Pfam" id="PF03466">
    <property type="entry name" value="LysR_substrate"/>
    <property type="match status" value="1"/>
</dbReference>
<dbReference type="PANTHER" id="PTHR30427:SF1">
    <property type="entry name" value="TRANSCRIPTIONAL ACTIVATOR PROTEIN LYSR"/>
    <property type="match status" value="1"/>
</dbReference>
<evidence type="ECO:0000256" key="4">
    <source>
        <dbReference type="ARBA" id="ARBA00023163"/>
    </source>
</evidence>
<keyword evidence="2" id="KW-0805">Transcription regulation</keyword>
<dbReference type="Proteomes" id="UP000281098">
    <property type="component" value="Unassembled WGS sequence"/>
</dbReference>
<dbReference type="RefSeq" id="WP_124491973.1">
    <property type="nucleotide sequence ID" value="NZ_QTOI01000098.1"/>
</dbReference>
<evidence type="ECO:0000313" key="7">
    <source>
        <dbReference type="Proteomes" id="UP000281098"/>
    </source>
</evidence>
<evidence type="ECO:0000313" key="6">
    <source>
        <dbReference type="EMBL" id="RQY78579.1"/>
    </source>
</evidence>
<comment type="similarity">
    <text evidence="1">Belongs to the LysR transcriptional regulatory family.</text>
</comment>
<dbReference type="Gene3D" id="1.10.10.10">
    <property type="entry name" value="Winged helix-like DNA-binding domain superfamily/Winged helix DNA-binding domain"/>
    <property type="match status" value="1"/>
</dbReference>